<comment type="caution">
    <text evidence="2">The sequence shown here is derived from an EMBL/GenBank/DDBJ whole genome shotgun (WGS) entry which is preliminary data.</text>
</comment>
<gene>
    <name evidence="2" type="ORF">T552_03374</name>
</gene>
<dbReference type="EMBL" id="LFVZ01000016">
    <property type="protein sequence ID" value="KTW25761.1"/>
    <property type="molecule type" value="Genomic_DNA"/>
</dbReference>
<dbReference type="VEuPathDB" id="FungiDB:T552_03374"/>
<evidence type="ECO:0000256" key="1">
    <source>
        <dbReference type="SAM" id="MobiDB-lite"/>
    </source>
</evidence>
<evidence type="ECO:0000313" key="3">
    <source>
        <dbReference type="Proteomes" id="UP000054454"/>
    </source>
</evidence>
<dbReference type="Proteomes" id="UP000054454">
    <property type="component" value="Unassembled WGS sequence"/>
</dbReference>
<feature type="region of interest" description="Disordered" evidence="1">
    <location>
        <begin position="1"/>
        <end position="51"/>
    </location>
</feature>
<accession>A0A0W4ZBX1</accession>
<feature type="compositionally biased region" description="Basic and acidic residues" evidence="1">
    <location>
        <begin position="132"/>
        <end position="144"/>
    </location>
</feature>
<keyword evidence="3" id="KW-1185">Reference proteome</keyword>
<evidence type="ECO:0000313" key="2">
    <source>
        <dbReference type="EMBL" id="KTW25761.1"/>
    </source>
</evidence>
<feature type="compositionally biased region" description="Basic and acidic residues" evidence="1">
    <location>
        <begin position="69"/>
        <end position="82"/>
    </location>
</feature>
<name>A0A0W4ZBX1_PNEC8</name>
<dbReference type="RefSeq" id="XP_018224370.1">
    <property type="nucleotide sequence ID" value="XM_018371880.1"/>
</dbReference>
<protein>
    <submittedName>
        <fullName evidence="2">Uncharacterized protein</fullName>
    </submittedName>
</protein>
<sequence>MYRRSSPGHNQPPNKRQRPESVLPADFFDSEEIQENTESNEVSPPPSPSYWARERLLDETLEQRVYDERAKNLIKRRNEIRNKSIQLDEELNTRKSAGKEGSFSSNCESESDSDASGGSRDWRRRGHPLEGVSREEGTHVEGCP</sequence>
<organism evidence="2 3">
    <name type="scientific">Pneumocystis carinii (strain B80)</name>
    <name type="common">Rat pneumocystis pneumonia agent</name>
    <name type="synonym">Pneumocystis carinii f. sp. carinii</name>
    <dbReference type="NCBI Taxonomy" id="1408658"/>
    <lineage>
        <taxon>Eukaryota</taxon>
        <taxon>Fungi</taxon>
        <taxon>Dikarya</taxon>
        <taxon>Ascomycota</taxon>
        <taxon>Taphrinomycotina</taxon>
        <taxon>Pneumocystomycetes</taxon>
        <taxon>Pneumocystaceae</taxon>
        <taxon>Pneumocystis</taxon>
    </lineage>
</organism>
<proteinExistence type="predicted"/>
<dbReference type="AlphaFoldDB" id="A0A0W4ZBX1"/>
<feature type="compositionally biased region" description="Low complexity" evidence="1">
    <location>
        <begin position="102"/>
        <end position="119"/>
    </location>
</feature>
<feature type="region of interest" description="Disordered" evidence="1">
    <location>
        <begin position="69"/>
        <end position="144"/>
    </location>
</feature>
<reference evidence="3" key="1">
    <citation type="journal article" date="2016" name="Nat. Commun.">
        <title>Genome analysis of three Pneumocystis species reveals adaptation mechanisms to life exclusively in mammalian hosts.</title>
        <authorList>
            <person name="Ma L."/>
            <person name="Chen Z."/>
            <person name="Huang D.W."/>
            <person name="Kutty G."/>
            <person name="Ishihara M."/>
            <person name="Wang H."/>
            <person name="Abouelleil A."/>
            <person name="Bishop L."/>
            <person name="Davey E."/>
            <person name="Deng R."/>
            <person name="Deng X."/>
            <person name="Fan L."/>
            <person name="Fantoni G."/>
            <person name="Fitzgerald M."/>
            <person name="Gogineni E."/>
            <person name="Goldberg J.M."/>
            <person name="Handley G."/>
            <person name="Hu X."/>
            <person name="Huber C."/>
            <person name="Jiao X."/>
            <person name="Jones K."/>
            <person name="Levin J.Z."/>
            <person name="Liu Y."/>
            <person name="Macdonald P."/>
            <person name="Melnikov A."/>
            <person name="Raley C."/>
            <person name="Sassi M."/>
            <person name="Sherman B.T."/>
            <person name="Song X."/>
            <person name="Sykes S."/>
            <person name="Tran B."/>
            <person name="Walsh L."/>
            <person name="Xia Y."/>
            <person name="Yang J."/>
            <person name="Young S."/>
            <person name="Zeng Q."/>
            <person name="Zheng X."/>
            <person name="Stephens R."/>
            <person name="Nusbaum C."/>
            <person name="Birren B.W."/>
            <person name="Azadi P."/>
            <person name="Lempicki R.A."/>
            <person name="Cuomo C.A."/>
            <person name="Kovacs J.A."/>
        </authorList>
    </citation>
    <scope>NUCLEOTIDE SEQUENCE [LARGE SCALE GENOMIC DNA]</scope>
    <source>
        <strain evidence="3">B80</strain>
    </source>
</reference>
<dbReference type="GeneID" id="28938083"/>